<feature type="compositionally biased region" description="Polar residues" evidence="9">
    <location>
        <begin position="539"/>
        <end position="568"/>
    </location>
</feature>
<feature type="compositionally biased region" description="Polar residues" evidence="9">
    <location>
        <begin position="620"/>
        <end position="630"/>
    </location>
</feature>
<feature type="region of interest" description="Disordered" evidence="9">
    <location>
        <begin position="615"/>
        <end position="648"/>
    </location>
</feature>
<feature type="region of interest" description="Disordered" evidence="9">
    <location>
        <begin position="387"/>
        <end position="452"/>
    </location>
</feature>
<feature type="region of interest" description="Disordered" evidence="9">
    <location>
        <begin position="471"/>
        <end position="571"/>
    </location>
</feature>
<keyword evidence="7" id="KW-0539">Nucleus</keyword>
<feature type="compositionally biased region" description="Low complexity" evidence="9">
    <location>
        <begin position="265"/>
        <end position="279"/>
    </location>
</feature>
<proteinExistence type="predicted"/>
<accession>A0AA97LJB8</accession>
<dbReference type="SMART" id="SM00454">
    <property type="entry name" value="SAM"/>
    <property type="match status" value="1"/>
</dbReference>
<dbReference type="FunFam" id="1.10.150.50:FF:000011">
    <property type="entry name" value="Polyhomeotic-like protein 2 isoform 1"/>
    <property type="match status" value="1"/>
</dbReference>
<dbReference type="CTD" id="1912"/>
<dbReference type="GO" id="GO:0008270">
    <property type="term" value="F:zinc ion binding"/>
    <property type="evidence" value="ECO:0007669"/>
    <property type="project" value="UniProtKB-KW"/>
</dbReference>
<feature type="region of interest" description="Disordered" evidence="9">
    <location>
        <begin position="1"/>
        <end position="39"/>
    </location>
</feature>
<feature type="domain" description="SAM" evidence="10">
    <location>
        <begin position="809"/>
        <end position="873"/>
    </location>
</feature>
<dbReference type="GO" id="GO:0003677">
    <property type="term" value="F:DNA binding"/>
    <property type="evidence" value="ECO:0007669"/>
    <property type="project" value="UniProtKB-KW"/>
</dbReference>
<evidence type="ECO:0000256" key="9">
    <source>
        <dbReference type="SAM" id="MobiDB-lite"/>
    </source>
</evidence>
<dbReference type="Pfam" id="PF16616">
    <property type="entry name" value="PHC2_SAM_assoc"/>
    <property type="match status" value="1"/>
</dbReference>
<dbReference type="GO" id="GO:0045892">
    <property type="term" value="P:negative regulation of DNA-templated transcription"/>
    <property type="evidence" value="ECO:0007669"/>
    <property type="project" value="TreeGrafter"/>
</dbReference>
<dbReference type="RefSeq" id="XP_054857525.1">
    <property type="nucleotide sequence ID" value="XM_055001550.1"/>
</dbReference>
<dbReference type="InterPro" id="IPR013761">
    <property type="entry name" value="SAM/pointed_sf"/>
</dbReference>
<dbReference type="Proteomes" id="UP001190640">
    <property type="component" value="Chromosome 17"/>
</dbReference>
<dbReference type="GeneID" id="129344711"/>
<reference evidence="13" key="1">
    <citation type="submission" date="2025-08" db="UniProtKB">
        <authorList>
            <consortium name="RefSeq"/>
        </authorList>
    </citation>
    <scope>IDENTIFICATION</scope>
    <source>
        <tissue evidence="13">Blood</tissue>
    </source>
</reference>
<dbReference type="PANTHER" id="PTHR12247">
    <property type="entry name" value="POLYCOMB GROUP PROTEIN"/>
    <property type="match status" value="1"/>
</dbReference>
<dbReference type="InterPro" id="IPR001660">
    <property type="entry name" value="SAM"/>
</dbReference>
<dbReference type="Gene3D" id="3.30.60.160">
    <property type="match status" value="1"/>
</dbReference>
<organism evidence="12 13">
    <name type="scientific">Eublepharis macularius</name>
    <name type="common">Leopard gecko</name>
    <name type="synonym">Cyrtodactylus macularius</name>
    <dbReference type="NCBI Taxonomy" id="481883"/>
    <lineage>
        <taxon>Eukaryota</taxon>
        <taxon>Metazoa</taxon>
        <taxon>Chordata</taxon>
        <taxon>Craniata</taxon>
        <taxon>Vertebrata</taxon>
        <taxon>Euteleostomi</taxon>
        <taxon>Lepidosauria</taxon>
        <taxon>Squamata</taxon>
        <taxon>Bifurcata</taxon>
        <taxon>Gekkota</taxon>
        <taxon>Eublepharidae</taxon>
        <taxon>Eublepharinae</taxon>
        <taxon>Eublepharis</taxon>
    </lineage>
</organism>
<sequence length="873" mass="92382">MDNEQLQAPPPSSGAGAMTTTTTTTSNGRQAGPQISVYSGIPDRQTVQVIQQALHRQPNTAAQYLQQMYAAQQQHLMLQTAALQQQHLSSSQLQSLAAVQQASLVANRQNGSSSSNGSAQTPPQQPTINLATSPAAAQLINRAQSVNSAAAASGIAQQAVLLGNTSNPALTASQAQMYLRAQMAQQSNLVQVARSLGRAVPLSPQLIFTPTATVAAVQPEGATPTTQPSTTTAQVQNSALRTQQTVTQGLTPSPGQQLPTLAMKPAPNNNSNPSASPASQGKAVGLAPGAKGGIPENAQEHLRKGEGGGGGGSNGAAGSLDGRGNAVTRTATPVTTHPLIAPAYSPLQAHQLLQQKPMQHQFVIQQQPQLQPRPQLHLPQVQALPAPSVGASSGLQAQAHSQSQPLPAHLPQCQHKPGANQASQQSMHPSGPPAMGQQRTEGSPPSRPAGCLNHTAQRKFQHASAVILQLQPPTGTPQENSRKEAVSGEKSSAEAQSTQPPHLLQTTSTPPSAPSEAQASDCTGSPSNEAGRDRVHTPPDTSSPGMTSGNGNSASTVAGTAPQNSENKPPQAVVKPQILTHVIEGFVIQEGAEPFPVGRSSLLVGNLKKKYAQGLLAEKPQQQDNTTTTDSEMEEPYLQESKEEGSPPKLKCELCGRLDFAYKFKRSKRFCSMACAKRYNVGCTKRVGLFHPDRSKLQKPSTPSHGRRRTCKSALPPLSKENKKQAPASLTPSSGPISVTGSLQLSHTQEDSSRCSDNSSYEEPLSPLSASSSASRRRQGERDIELPDMHVRDLVGIGHHFLPSEPTKWNVEDVYEFIRSLPGCQEIAEEFRAQEIDGQALLLLKEDHLMSAMNIKLGPALKIYARICMLKDS</sequence>
<evidence type="ECO:0000313" key="12">
    <source>
        <dbReference type="Proteomes" id="UP001190640"/>
    </source>
</evidence>
<keyword evidence="4 8" id="KW-0863">Zinc-finger</keyword>
<dbReference type="CDD" id="cd09577">
    <property type="entry name" value="SAM_Ph1_2_3"/>
    <property type="match status" value="1"/>
</dbReference>
<evidence type="ECO:0000259" key="11">
    <source>
        <dbReference type="PROSITE" id="PS51024"/>
    </source>
</evidence>
<feature type="compositionally biased region" description="Low complexity" evidence="9">
    <location>
        <begin position="222"/>
        <end position="234"/>
    </location>
</feature>
<dbReference type="Pfam" id="PF00536">
    <property type="entry name" value="SAM_1"/>
    <property type="match status" value="1"/>
</dbReference>
<dbReference type="InterPro" id="IPR012313">
    <property type="entry name" value="Znf_FCS"/>
</dbReference>
<keyword evidence="6" id="KW-0238">DNA-binding</keyword>
<dbReference type="InterPro" id="IPR038603">
    <property type="entry name" value="Znf_FCS_sf"/>
</dbReference>
<name>A0AA97LJB8_EUBMA</name>
<evidence type="ECO:0000256" key="7">
    <source>
        <dbReference type="ARBA" id="ARBA00023242"/>
    </source>
</evidence>
<evidence type="ECO:0000256" key="3">
    <source>
        <dbReference type="ARBA" id="ARBA00022723"/>
    </source>
</evidence>
<dbReference type="PANTHER" id="PTHR12247:SF86">
    <property type="entry name" value="POLYHOMEOTIC-LIKE PROTEIN 2"/>
    <property type="match status" value="1"/>
</dbReference>
<feature type="region of interest" description="Disordered" evidence="9">
    <location>
        <begin position="219"/>
        <end position="327"/>
    </location>
</feature>
<dbReference type="PROSITE" id="PS50105">
    <property type="entry name" value="SAM_DOMAIN"/>
    <property type="match status" value="1"/>
</dbReference>
<keyword evidence="2" id="KW-0217">Developmental protein</keyword>
<dbReference type="KEGG" id="emc:129344711"/>
<feature type="region of interest" description="Disordered" evidence="9">
    <location>
        <begin position="107"/>
        <end position="128"/>
    </location>
</feature>
<feature type="compositionally biased region" description="Polar residues" evidence="9">
    <location>
        <begin position="728"/>
        <end position="747"/>
    </location>
</feature>
<evidence type="ECO:0000256" key="2">
    <source>
        <dbReference type="ARBA" id="ARBA00022473"/>
    </source>
</evidence>
<feature type="domain" description="FCS-type" evidence="11">
    <location>
        <begin position="643"/>
        <end position="677"/>
    </location>
</feature>
<dbReference type="Pfam" id="PF21319">
    <property type="entry name" value="zf-FCS_1"/>
    <property type="match status" value="1"/>
</dbReference>
<feature type="compositionally biased region" description="Polar residues" evidence="9">
    <location>
        <begin position="119"/>
        <end position="128"/>
    </location>
</feature>
<feature type="compositionally biased region" description="Polar residues" evidence="9">
    <location>
        <begin position="390"/>
        <end position="405"/>
    </location>
</feature>
<keyword evidence="5" id="KW-0862">Zinc</keyword>
<dbReference type="Gene3D" id="1.10.150.50">
    <property type="entry name" value="Transcription Factor, Ets-1"/>
    <property type="match status" value="1"/>
</dbReference>
<evidence type="ECO:0000256" key="8">
    <source>
        <dbReference type="PROSITE-ProRule" id="PRU00367"/>
    </source>
</evidence>
<dbReference type="AlphaFoldDB" id="A0AA97LJB8"/>
<dbReference type="FunFam" id="3.30.60.160:FF:000002">
    <property type="entry name" value="Polyhomeotic-like protein 2 isoform 1"/>
    <property type="match status" value="1"/>
</dbReference>
<feature type="compositionally biased region" description="Polar residues" evidence="9">
    <location>
        <begin position="489"/>
        <end position="528"/>
    </location>
</feature>
<dbReference type="GO" id="GO:0035102">
    <property type="term" value="C:PRC1 complex"/>
    <property type="evidence" value="ECO:0007669"/>
    <property type="project" value="TreeGrafter"/>
</dbReference>
<evidence type="ECO:0000256" key="1">
    <source>
        <dbReference type="ARBA" id="ARBA00004123"/>
    </source>
</evidence>
<dbReference type="GO" id="GO:0042393">
    <property type="term" value="F:histone binding"/>
    <property type="evidence" value="ECO:0007669"/>
    <property type="project" value="TreeGrafter"/>
</dbReference>
<protein>
    <submittedName>
        <fullName evidence="13">Polyhomeotic-like protein 2</fullName>
    </submittedName>
</protein>
<dbReference type="GO" id="GO:0003682">
    <property type="term" value="F:chromatin binding"/>
    <property type="evidence" value="ECO:0007669"/>
    <property type="project" value="TreeGrafter"/>
</dbReference>
<dbReference type="PROSITE" id="PS51024">
    <property type="entry name" value="ZF_FCS"/>
    <property type="match status" value="1"/>
</dbReference>
<feature type="region of interest" description="Disordered" evidence="9">
    <location>
        <begin position="693"/>
        <end position="785"/>
    </location>
</feature>
<evidence type="ECO:0000256" key="6">
    <source>
        <dbReference type="ARBA" id="ARBA00023125"/>
    </source>
</evidence>
<gene>
    <name evidence="13" type="primary">PHC2</name>
</gene>
<feature type="compositionally biased region" description="Low complexity" evidence="9">
    <location>
        <begin position="759"/>
        <end position="774"/>
    </location>
</feature>
<keyword evidence="12" id="KW-1185">Reference proteome</keyword>
<evidence type="ECO:0000259" key="10">
    <source>
        <dbReference type="PROSITE" id="PS50105"/>
    </source>
</evidence>
<dbReference type="InterPro" id="IPR050548">
    <property type="entry name" value="PcG_chromatin_remod_factors"/>
</dbReference>
<keyword evidence="3" id="KW-0479">Metal-binding</keyword>
<dbReference type="SUPFAM" id="SSF47769">
    <property type="entry name" value="SAM/Pointed domain"/>
    <property type="match status" value="1"/>
</dbReference>
<evidence type="ECO:0000256" key="4">
    <source>
        <dbReference type="ARBA" id="ARBA00022771"/>
    </source>
</evidence>
<feature type="compositionally biased region" description="Low complexity" evidence="9">
    <location>
        <begin position="107"/>
        <end position="118"/>
    </location>
</feature>
<feature type="compositionally biased region" description="Polar residues" evidence="9">
    <location>
        <begin position="235"/>
        <end position="259"/>
    </location>
</feature>
<evidence type="ECO:0000256" key="5">
    <source>
        <dbReference type="ARBA" id="ARBA00022833"/>
    </source>
</evidence>
<evidence type="ECO:0000313" key="13">
    <source>
        <dbReference type="RefSeq" id="XP_054857525.1"/>
    </source>
</evidence>
<comment type="subcellular location">
    <subcellularLocation>
        <location evidence="1">Nucleus</location>
    </subcellularLocation>
</comment>